<comment type="similarity">
    <text evidence="7">Belongs to the binding-protein-dependent transport system permease family.</text>
</comment>
<dbReference type="PROSITE" id="PS50928">
    <property type="entry name" value="ABC_TM1"/>
    <property type="match status" value="1"/>
</dbReference>
<evidence type="ECO:0000259" key="8">
    <source>
        <dbReference type="PROSITE" id="PS50928"/>
    </source>
</evidence>
<feature type="transmembrane region" description="Helical" evidence="7">
    <location>
        <begin position="33"/>
        <end position="53"/>
    </location>
</feature>
<feature type="transmembrane region" description="Helical" evidence="7">
    <location>
        <begin position="158"/>
        <end position="180"/>
    </location>
</feature>
<proteinExistence type="inferred from homology"/>
<dbReference type="InterPro" id="IPR000515">
    <property type="entry name" value="MetI-like"/>
</dbReference>
<accession>A0A1H5EIC4</accession>
<keyword evidence="3" id="KW-1003">Cell membrane</keyword>
<comment type="subcellular location">
    <subcellularLocation>
        <location evidence="1 7">Cell membrane</location>
        <topology evidence="1 7">Multi-pass membrane protein</topology>
    </subcellularLocation>
</comment>
<sequence length="337" mass="35616">MLPGKGIPSPAAPLILLTSALERLMVSFILRKLAAGVVVLAAISFLTYFLLYFSSANIARNILGEFASQEQVAAKELELGLDQALLPRFFAWAGNALSGDLGTSWFTSEPVARALMTRLPVTLAVVVTSIIFIAILATALGMAAAVKRGWIDKAVQSAAVVGDAIPSFVMAIILVTVFAIQLKLFPATSSISPDSGSAAWVASLSLPVIAIVINGVTSAAQQIRSAVIKQLEKDYVRTLRSRGISEREILFKHVLRSAAPAGLTVLSLQFIGMLGGVVIIEQIFALPGMGALAVLSTTMGDIPLVMGVVIYTVIIVIIVNLLVDLINGWLNPKVRVA</sequence>
<evidence type="ECO:0000256" key="4">
    <source>
        <dbReference type="ARBA" id="ARBA00022692"/>
    </source>
</evidence>
<evidence type="ECO:0000256" key="3">
    <source>
        <dbReference type="ARBA" id="ARBA00022475"/>
    </source>
</evidence>
<dbReference type="EMBL" id="FNTV01000001">
    <property type="protein sequence ID" value="SED90829.1"/>
    <property type="molecule type" value="Genomic_DNA"/>
</dbReference>
<dbReference type="Gene3D" id="1.10.3720.10">
    <property type="entry name" value="MetI-like"/>
    <property type="match status" value="1"/>
</dbReference>
<keyword evidence="2 7" id="KW-0813">Transport</keyword>
<feature type="domain" description="ABC transmembrane type-1" evidence="8">
    <location>
        <begin position="119"/>
        <end position="327"/>
    </location>
</feature>
<evidence type="ECO:0000256" key="6">
    <source>
        <dbReference type="ARBA" id="ARBA00023136"/>
    </source>
</evidence>
<dbReference type="PANTHER" id="PTHR43163:SF6">
    <property type="entry name" value="DIPEPTIDE TRANSPORT SYSTEM PERMEASE PROTEIN DPPB-RELATED"/>
    <property type="match status" value="1"/>
</dbReference>
<evidence type="ECO:0000256" key="2">
    <source>
        <dbReference type="ARBA" id="ARBA00022448"/>
    </source>
</evidence>
<evidence type="ECO:0000256" key="1">
    <source>
        <dbReference type="ARBA" id="ARBA00004651"/>
    </source>
</evidence>
<organism evidence="9 10">
    <name type="scientific">Arthrobacter alpinus</name>
    <dbReference type="NCBI Taxonomy" id="656366"/>
    <lineage>
        <taxon>Bacteria</taxon>
        <taxon>Bacillati</taxon>
        <taxon>Actinomycetota</taxon>
        <taxon>Actinomycetes</taxon>
        <taxon>Micrococcales</taxon>
        <taxon>Micrococcaceae</taxon>
        <taxon>Arthrobacter</taxon>
    </lineage>
</organism>
<dbReference type="AlphaFoldDB" id="A0A1H5EIC4"/>
<feature type="transmembrane region" description="Helical" evidence="7">
    <location>
        <begin position="261"/>
        <end position="284"/>
    </location>
</feature>
<evidence type="ECO:0000256" key="7">
    <source>
        <dbReference type="RuleBase" id="RU363032"/>
    </source>
</evidence>
<dbReference type="Pfam" id="PF19300">
    <property type="entry name" value="BPD_transp_1_N"/>
    <property type="match status" value="1"/>
</dbReference>
<name>A0A1H5EIC4_9MICC</name>
<feature type="transmembrane region" description="Helical" evidence="7">
    <location>
        <begin position="200"/>
        <end position="220"/>
    </location>
</feature>
<feature type="transmembrane region" description="Helical" evidence="7">
    <location>
        <begin position="123"/>
        <end position="146"/>
    </location>
</feature>
<reference evidence="9 10" key="1">
    <citation type="submission" date="2016-10" db="EMBL/GenBank/DDBJ databases">
        <authorList>
            <person name="de Groot N.N."/>
        </authorList>
    </citation>
    <scope>NUCLEOTIDE SEQUENCE [LARGE SCALE GENOMIC DNA]</scope>
    <source>
        <strain evidence="9 10">DSM 22274</strain>
    </source>
</reference>
<keyword evidence="4 7" id="KW-0812">Transmembrane</keyword>
<keyword evidence="6 7" id="KW-0472">Membrane</keyword>
<keyword evidence="5 7" id="KW-1133">Transmembrane helix</keyword>
<feature type="transmembrane region" description="Helical" evidence="7">
    <location>
        <begin position="304"/>
        <end position="323"/>
    </location>
</feature>
<dbReference type="InterPro" id="IPR045621">
    <property type="entry name" value="BPD_transp_1_N"/>
</dbReference>
<dbReference type="Pfam" id="PF00528">
    <property type="entry name" value="BPD_transp_1"/>
    <property type="match status" value="1"/>
</dbReference>
<dbReference type="CDD" id="cd06261">
    <property type="entry name" value="TM_PBP2"/>
    <property type="match status" value="1"/>
</dbReference>
<dbReference type="PANTHER" id="PTHR43163">
    <property type="entry name" value="DIPEPTIDE TRANSPORT SYSTEM PERMEASE PROTEIN DPPB-RELATED"/>
    <property type="match status" value="1"/>
</dbReference>
<dbReference type="Proteomes" id="UP000182725">
    <property type="component" value="Unassembled WGS sequence"/>
</dbReference>
<dbReference type="SUPFAM" id="SSF161098">
    <property type="entry name" value="MetI-like"/>
    <property type="match status" value="1"/>
</dbReference>
<dbReference type="GO" id="GO:0055085">
    <property type="term" value="P:transmembrane transport"/>
    <property type="evidence" value="ECO:0007669"/>
    <property type="project" value="InterPro"/>
</dbReference>
<evidence type="ECO:0000313" key="9">
    <source>
        <dbReference type="EMBL" id="SED90829.1"/>
    </source>
</evidence>
<gene>
    <name evidence="9" type="ORF">SAMN04489740_0257</name>
</gene>
<dbReference type="GO" id="GO:0005886">
    <property type="term" value="C:plasma membrane"/>
    <property type="evidence" value="ECO:0007669"/>
    <property type="project" value="UniProtKB-SubCell"/>
</dbReference>
<evidence type="ECO:0000256" key="5">
    <source>
        <dbReference type="ARBA" id="ARBA00022989"/>
    </source>
</evidence>
<protein>
    <submittedName>
        <fullName evidence="9">Peptide/nickel transport system permease protein</fullName>
    </submittedName>
</protein>
<evidence type="ECO:0000313" key="10">
    <source>
        <dbReference type="Proteomes" id="UP000182725"/>
    </source>
</evidence>
<dbReference type="InterPro" id="IPR035906">
    <property type="entry name" value="MetI-like_sf"/>
</dbReference>